<feature type="region of interest" description="Disordered" evidence="1">
    <location>
        <begin position="627"/>
        <end position="647"/>
    </location>
</feature>
<dbReference type="VEuPathDB" id="CryptoDB:Cvel_553"/>
<proteinExistence type="predicted"/>
<reference evidence="2" key="1">
    <citation type="submission" date="2014-11" db="EMBL/GenBank/DDBJ databases">
        <authorList>
            <person name="Otto D Thomas"/>
            <person name="Naeem Raeece"/>
        </authorList>
    </citation>
    <scope>NUCLEOTIDE SEQUENCE</scope>
</reference>
<feature type="compositionally biased region" description="Gly residues" evidence="1">
    <location>
        <begin position="396"/>
        <end position="416"/>
    </location>
</feature>
<feature type="region of interest" description="Disordered" evidence="1">
    <location>
        <begin position="1253"/>
        <end position="1272"/>
    </location>
</feature>
<feature type="region of interest" description="Disordered" evidence="1">
    <location>
        <begin position="484"/>
        <end position="574"/>
    </location>
</feature>
<sequence>MFGMEGYGLLDYRVPPPKKGGDVRTRFASVIRVRAPRGSPLVGTHVAFPSPIGGVVGQDWWVYHHEHGEEVMEIFVNGEPRLWIQTSEAGWMKRSEFDQLCELGVVANGKFNSWRVPGLRRYWSVWVPSLSARALEGFNVKTFLEAMKRPLECPVPVVVEMASSICLLALGDGKMCAVYDRVSAGIQKCFGGWGAKKNELYRPLGDPDLKLKDNASKLVPPPARTVDLEHSRPSKPRVDLVARYLDQANSSKKVKSTTGVDPSSSNGAEGEGDDLGERGSKQQSGSKSKGDPDSDSKRSKQKNRYLQTRSVCGDFLFGYPLDLFREENINAHNHRHLQSLATQALNLTPTSAPPPAMSAESRAAAAAAALAAIDDLSSSRRHREQAALELAQAGGERFGGEGFEGGDGGNETGAGGLQAPKRAAEWEAIRARVAAIEHQRDHVGRCATPERNVANVGPLPSPSSRVACWRSPEPKLNSASLRQMARMGPASQRELLSGDARQSEVKPITDIEDTPASPPSRLGPLSPRSPEDQPLEDPRGSPNTHRYRFSPAGHLPQSPVLLIHSTEPPPPTVDVEISRRTFASTFRHSSAGKGMGTTLSSFGLKHGATAYARDTRDRWVTGDRAQTPPRVRLEPSPPTAGVHGGSSTDRGWFPAAGETQGTYFVSSPPKLSTPHDIESSCPSASSGVNLKRKIQPRVPLARFADLSPFRSPVPSPSSRGNANPPPAEVSIPLSSHVRRRRALRLAERLYEQRQEQSRTAQEEFKVRPPLSHDQLAERGRGGLPGTELEVFNEKEKEERGSEPELEAESISSSSPAMSPSVQQSFPFPPPTGRSNDDEFCLSPAPPNRMRTEPLDTLGADGTTSVGVKNQNDMPLARRAASAGHLQDYLPPKPESSLSKRKHKKHMSVCLPDKSETSPEILVGGPESPRMHPPPLPSSLSLEATLPPEGPPQPMSARRTSVVSLAVAGTANELAARRGVPLPHRLGGEELTGEGAVRRGSTIFQKITPRGRSFAHQKQSSQASCASPLLSPPTTETKKKQFKQSGGRPQQKEPKSPMSVPGAEVSPSRRREKKHKLVDQMSQRAAMATAAHIAPSHVRQPGAGGDMRHRRQPAPPPPRTAGRGVLGLYMAHSDSAVRPLPHRLPTFLEFSSRSRPGGTFGQETAEERDAAQAQSGATGAPGGNSGERGGALRAIRNHVARLDAELRKRDRDFWKKRRADHLVGFEDSSRAQRARGEDLSLGVTAKRDKGVVGGASAGAAARGKGAKQGPMRDGDLETSEFGELYEQFQIIIKGDDPHMDPTNRLRAELDTLRTVTALPGQVEWLYDLMETAHRLAREEVARTPGLLAILEYARMVTEIGTPFTFDMMLEVLECLQPEAFTPNVCAVVMVLLEGATQAPEDKVSALTAWFEAKGEMPQGLQNHISRRRLEAIGDGAGPQNAAASPNSDEPT</sequence>
<name>A0A0G4G4I1_9ALVE</name>
<feature type="compositionally biased region" description="Low complexity" evidence="1">
    <location>
        <begin position="808"/>
        <end position="825"/>
    </location>
</feature>
<protein>
    <submittedName>
        <fullName evidence="2">Uncharacterized protein</fullName>
    </submittedName>
</protein>
<feature type="region of interest" description="Disordered" evidence="1">
    <location>
        <begin position="752"/>
        <end position="958"/>
    </location>
</feature>
<feature type="region of interest" description="Disordered" evidence="1">
    <location>
        <begin position="978"/>
        <end position="1120"/>
    </location>
</feature>
<feature type="compositionally biased region" description="Low complexity" evidence="1">
    <location>
        <begin position="937"/>
        <end position="946"/>
    </location>
</feature>
<feature type="region of interest" description="Disordered" evidence="1">
    <location>
        <begin position="446"/>
        <end position="471"/>
    </location>
</feature>
<feature type="region of interest" description="Disordered" evidence="1">
    <location>
        <begin position="1148"/>
        <end position="1189"/>
    </location>
</feature>
<feature type="region of interest" description="Disordered" evidence="1">
    <location>
        <begin position="1428"/>
        <end position="1450"/>
    </location>
</feature>
<evidence type="ECO:0000313" key="2">
    <source>
        <dbReference type="EMBL" id="CEM23276.1"/>
    </source>
</evidence>
<feature type="compositionally biased region" description="Polar residues" evidence="1">
    <location>
        <begin position="1015"/>
        <end position="1024"/>
    </location>
</feature>
<feature type="region of interest" description="Disordered" evidence="1">
    <location>
        <begin position="705"/>
        <end position="730"/>
    </location>
</feature>
<feature type="compositionally biased region" description="Polar residues" evidence="1">
    <location>
        <begin position="861"/>
        <end position="872"/>
    </location>
</feature>
<feature type="compositionally biased region" description="Basic and acidic residues" evidence="1">
    <location>
        <begin position="752"/>
        <end position="766"/>
    </location>
</feature>
<organism evidence="2">
    <name type="scientific">Chromera velia CCMP2878</name>
    <dbReference type="NCBI Taxonomy" id="1169474"/>
    <lineage>
        <taxon>Eukaryota</taxon>
        <taxon>Sar</taxon>
        <taxon>Alveolata</taxon>
        <taxon>Colpodellida</taxon>
        <taxon>Chromeraceae</taxon>
        <taxon>Chromera</taxon>
    </lineage>
</organism>
<feature type="compositionally biased region" description="Polar residues" evidence="1">
    <location>
        <begin position="1440"/>
        <end position="1450"/>
    </location>
</feature>
<evidence type="ECO:0000256" key="1">
    <source>
        <dbReference type="SAM" id="MobiDB-lite"/>
    </source>
</evidence>
<feature type="compositionally biased region" description="Gly residues" evidence="1">
    <location>
        <begin position="1178"/>
        <end position="1188"/>
    </location>
</feature>
<feature type="compositionally biased region" description="Low complexity" evidence="1">
    <location>
        <begin position="519"/>
        <end position="528"/>
    </location>
</feature>
<feature type="region of interest" description="Disordered" evidence="1">
    <location>
        <begin position="396"/>
        <end position="419"/>
    </location>
</feature>
<feature type="region of interest" description="Disordered" evidence="1">
    <location>
        <begin position="212"/>
        <end position="233"/>
    </location>
</feature>
<feature type="region of interest" description="Disordered" evidence="1">
    <location>
        <begin position="669"/>
        <end position="689"/>
    </location>
</feature>
<feature type="compositionally biased region" description="Basic and acidic residues" evidence="1">
    <location>
        <begin position="791"/>
        <end position="802"/>
    </location>
</feature>
<feature type="compositionally biased region" description="Polar residues" evidence="1">
    <location>
        <begin position="249"/>
        <end position="267"/>
    </location>
</feature>
<feature type="compositionally biased region" description="Low complexity" evidence="1">
    <location>
        <begin position="707"/>
        <end position="719"/>
    </location>
</feature>
<feature type="compositionally biased region" description="Basic and acidic residues" evidence="1">
    <location>
        <begin position="288"/>
        <end position="298"/>
    </location>
</feature>
<gene>
    <name evidence="2" type="ORF">Cvel_553</name>
</gene>
<feature type="region of interest" description="Disordered" evidence="1">
    <location>
        <begin position="249"/>
        <end position="305"/>
    </location>
</feature>
<dbReference type="EMBL" id="CDMZ01000883">
    <property type="protein sequence ID" value="CEM23276.1"/>
    <property type="molecule type" value="Genomic_DNA"/>
</dbReference>
<accession>A0A0G4G4I1</accession>